<dbReference type="GO" id="GO:0016757">
    <property type="term" value="F:glycosyltransferase activity"/>
    <property type="evidence" value="ECO:0007669"/>
    <property type="project" value="InterPro"/>
</dbReference>
<evidence type="ECO:0000313" key="4">
    <source>
        <dbReference type="Proteomes" id="UP000034231"/>
    </source>
</evidence>
<evidence type="ECO:0000259" key="2">
    <source>
        <dbReference type="Pfam" id="PF00534"/>
    </source>
</evidence>
<dbReference type="InterPro" id="IPR001296">
    <property type="entry name" value="Glyco_trans_1"/>
</dbReference>
<protein>
    <submittedName>
        <fullName evidence="3">Glycosyl transferase group 1</fullName>
    </submittedName>
</protein>
<dbReference type="AlphaFoldDB" id="A0A0G0I5T9"/>
<proteinExistence type="predicted"/>
<evidence type="ECO:0000313" key="3">
    <source>
        <dbReference type="EMBL" id="KKQ49932.1"/>
    </source>
</evidence>
<dbReference type="Pfam" id="PF00534">
    <property type="entry name" value="Glycos_transf_1"/>
    <property type="match status" value="1"/>
</dbReference>
<dbReference type="Proteomes" id="UP000034231">
    <property type="component" value="Unassembled WGS sequence"/>
</dbReference>
<dbReference type="EMBL" id="LBTX01000010">
    <property type="protein sequence ID" value="KKQ49932.1"/>
    <property type="molecule type" value="Genomic_DNA"/>
</dbReference>
<dbReference type="SUPFAM" id="SSF53756">
    <property type="entry name" value="UDP-Glycosyltransferase/glycogen phosphorylase"/>
    <property type="match status" value="1"/>
</dbReference>
<evidence type="ECO:0000256" key="1">
    <source>
        <dbReference type="ARBA" id="ARBA00022679"/>
    </source>
</evidence>
<dbReference type="PANTHER" id="PTHR46401">
    <property type="entry name" value="GLYCOSYLTRANSFERASE WBBK-RELATED"/>
    <property type="match status" value="1"/>
</dbReference>
<name>A0A0G0I5T9_9BACT</name>
<accession>A0A0G0I5T9</accession>
<gene>
    <name evidence="3" type="ORF">US68_C0010G0066</name>
</gene>
<feature type="domain" description="Glycosyl transferase family 1" evidence="2">
    <location>
        <begin position="18"/>
        <end position="116"/>
    </location>
</feature>
<dbReference type="PANTHER" id="PTHR46401:SF2">
    <property type="entry name" value="GLYCOSYLTRANSFERASE WBBK-RELATED"/>
    <property type="match status" value="1"/>
</dbReference>
<dbReference type="Gene3D" id="3.40.50.2000">
    <property type="entry name" value="Glycogen Phosphorylase B"/>
    <property type="match status" value="1"/>
</dbReference>
<comment type="caution">
    <text evidence="3">The sequence shown here is derived from an EMBL/GenBank/DDBJ whole genome shotgun (WGS) entry which is preliminary data.</text>
</comment>
<reference evidence="3 4" key="1">
    <citation type="journal article" date="2015" name="Nature">
        <title>rRNA introns, odd ribosomes, and small enigmatic genomes across a large radiation of phyla.</title>
        <authorList>
            <person name="Brown C.T."/>
            <person name="Hug L.A."/>
            <person name="Thomas B.C."/>
            <person name="Sharon I."/>
            <person name="Castelle C.J."/>
            <person name="Singh A."/>
            <person name="Wilkins M.J."/>
            <person name="Williams K.H."/>
            <person name="Banfield J.F."/>
        </authorList>
    </citation>
    <scope>NUCLEOTIDE SEQUENCE [LARGE SCALE GENOMIC DNA]</scope>
</reference>
<organism evidence="3 4">
    <name type="scientific">Candidatus Shapirobacteria bacterium GW2011_GWE1_38_10</name>
    <dbReference type="NCBI Taxonomy" id="1618488"/>
    <lineage>
        <taxon>Bacteria</taxon>
        <taxon>Candidatus Shapironibacteriota</taxon>
    </lineage>
</organism>
<sequence>MAGPYKNVVGDKTYEEIKNNLGKKIELVGAIEHDNLSTFYKNIDCLVLPSINNLETFGIVQAEAMKCGVPVVASNLPGVRVPVQMTGMGEICEIKNVDDLAKKINIVLKNGKKYYQKRAKNLDLFDYKKTIEEYRVLFLLKN</sequence>
<keyword evidence="1 3" id="KW-0808">Transferase</keyword>